<dbReference type="RefSeq" id="WP_132407011.1">
    <property type="nucleotide sequence ID" value="NZ_SMKA01000055.1"/>
</dbReference>
<dbReference type="Gene3D" id="3.40.50.720">
    <property type="entry name" value="NAD(P)-binding Rossmann-like Domain"/>
    <property type="match status" value="1"/>
</dbReference>
<dbReference type="SUPFAM" id="SSF51735">
    <property type="entry name" value="NAD(P)-binding Rossmann-fold domains"/>
    <property type="match status" value="1"/>
</dbReference>
<dbReference type="Pfam" id="PF01370">
    <property type="entry name" value="Epimerase"/>
    <property type="match status" value="1"/>
</dbReference>
<evidence type="ECO:0000259" key="1">
    <source>
        <dbReference type="Pfam" id="PF01370"/>
    </source>
</evidence>
<keyword evidence="3" id="KW-1185">Reference proteome</keyword>
<dbReference type="EMBL" id="SMKA01000055">
    <property type="protein sequence ID" value="TDC29730.1"/>
    <property type="molecule type" value="Genomic_DNA"/>
</dbReference>
<evidence type="ECO:0000313" key="2">
    <source>
        <dbReference type="EMBL" id="TDC29730.1"/>
    </source>
</evidence>
<dbReference type="OrthoDB" id="7941246at2"/>
<sequence>MRLLILGGSWFLGRTVVSDALTRGWEVTAFSRGKSGRPPAGATHVVGDRRNDADLHRLAESGTWDALIDTSAYEPVDVAQVANALADQVEQYVLISTVSAYPDWPANAVDESSPLWPSSPTYTVQSPELAHLTVGGQYGTLKAGCEAAATEGAKRSLIVRPGVILGPGEYVGRGLKLLERAARGGRWLLPAPAEQPIQPIDVRDVSTFLLDSIEAKRDGVFNLVAPIGHATYGDLIDTCLELTGRHTQPVWADPQWLEEQRVDQWTEMPLWRTPPGTWQVDGRRAAEAGLRCRPLHETLRDFKSALDRDGLIDHPRQADHGMSPDHEAELLAAWDAAQSGTR</sequence>
<reference evidence="2 3" key="1">
    <citation type="submission" date="2019-03" db="EMBL/GenBank/DDBJ databases">
        <title>Draft genome sequences of novel Actinobacteria.</title>
        <authorList>
            <person name="Sahin N."/>
            <person name="Ay H."/>
            <person name="Saygin H."/>
        </authorList>
    </citation>
    <scope>NUCLEOTIDE SEQUENCE [LARGE SCALE GENOMIC DNA]</scope>
    <source>
        <strain evidence="2 3">JCM 30547</strain>
    </source>
</reference>
<feature type="domain" description="NAD-dependent epimerase/dehydratase" evidence="1">
    <location>
        <begin position="4"/>
        <end position="106"/>
    </location>
</feature>
<protein>
    <submittedName>
        <fullName evidence="2">NAD-dependent epimerase</fullName>
    </submittedName>
</protein>
<comment type="caution">
    <text evidence="2">The sequence shown here is derived from an EMBL/GenBank/DDBJ whole genome shotgun (WGS) entry which is preliminary data.</text>
</comment>
<organism evidence="2 3">
    <name type="scientific">Kribbella albertanoniae</name>
    <dbReference type="NCBI Taxonomy" id="1266829"/>
    <lineage>
        <taxon>Bacteria</taxon>
        <taxon>Bacillati</taxon>
        <taxon>Actinomycetota</taxon>
        <taxon>Actinomycetes</taxon>
        <taxon>Propionibacteriales</taxon>
        <taxon>Kribbellaceae</taxon>
        <taxon>Kribbella</taxon>
    </lineage>
</organism>
<dbReference type="Proteomes" id="UP000295075">
    <property type="component" value="Unassembled WGS sequence"/>
</dbReference>
<proteinExistence type="predicted"/>
<dbReference type="InterPro" id="IPR036291">
    <property type="entry name" value="NAD(P)-bd_dom_sf"/>
</dbReference>
<dbReference type="InterPro" id="IPR001509">
    <property type="entry name" value="Epimerase_deHydtase"/>
</dbReference>
<evidence type="ECO:0000313" key="3">
    <source>
        <dbReference type="Proteomes" id="UP000295075"/>
    </source>
</evidence>
<accession>A0A4R4Q3Y3</accession>
<dbReference type="AlphaFoldDB" id="A0A4R4Q3Y3"/>
<gene>
    <name evidence="2" type="ORF">E1261_15035</name>
</gene>
<name>A0A4R4Q3Y3_9ACTN</name>